<gene>
    <name evidence="3" type="ORF">FCL40_07570</name>
</gene>
<evidence type="ECO:0000256" key="1">
    <source>
        <dbReference type="SAM" id="MobiDB-lite"/>
    </source>
</evidence>
<name>A0A4V5NVC7_9GAMM</name>
<proteinExistence type="predicted"/>
<dbReference type="EMBL" id="SWCI01000003">
    <property type="protein sequence ID" value="TKB49999.1"/>
    <property type="molecule type" value="Genomic_DNA"/>
</dbReference>
<keyword evidence="4" id="KW-1185">Reference proteome</keyword>
<accession>A0A4V5NVC7</accession>
<evidence type="ECO:0008006" key="5">
    <source>
        <dbReference type="Google" id="ProtNLM"/>
    </source>
</evidence>
<reference evidence="3 4" key="1">
    <citation type="submission" date="2019-04" db="EMBL/GenBank/DDBJ databases">
        <authorList>
            <person name="Hwang J.C."/>
        </authorList>
    </citation>
    <scope>NUCLEOTIDE SEQUENCE [LARGE SCALE GENOMIC DNA]</scope>
    <source>
        <strain evidence="3 4">IMCC35001</strain>
    </source>
</reference>
<evidence type="ECO:0000256" key="2">
    <source>
        <dbReference type="SAM" id="Phobius"/>
    </source>
</evidence>
<keyword evidence="2" id="KW-1133">Transmembrane helix</keyword>
<feature type="compositionally biased region" description="Basic and acidic residues" evidence="1">
    <location>
        <begin position="217"/>
        <end position="229"/>
    </location>
</feature>
<feature type="transmembrane region" description="Helical" evidence="2">
    <location>
        <begin position="12"/>
        <end position="33"/>
    </location>
</feature>
<keyword evidence="2" id="KW-0472">Membrane</keyword>
<sequence>MDVLTFSPKSRHCAQPLFLVALVSLLSAVGFVINFGTLYPITIGWVLLSSVALAVALAQLRQGRHSLVADDRGLLLLIDQTVVPIRWDQIQRLDLIAEQQLLGIRLKPNAHVWQQLSPRQLRRWCRISQGQLRQFGAPAITEGLLAQPDLLHQQQYLSQQLADRSGFHILLSQGEFNDDLDQIVGQLRRAHQEFMWHQPKRDATVTPIDANTTQGTREARALRSGDSRR</sequence>
<feature type="transmembrane region" description="Helical" evidence="2">
    <location>
        <begin position="39"/>
        <end position="58"/>
    </location>
</feature>
<evidence type="ECO:0000313" key="4">
    <source>
        <dbReference type="Proteomes" id="UP000305674"/>
    </source>
</evidence>
<organism evidence="3 4">
    <name type="scientific">Ferrimonas sediminicola</name>
    <dbReference type="NCBI Taxonomy" id="2569538"/>
    <lineage>
        <taxon>Bacteria</taxon>
        <taxon>Pseudomonadati</taxon>
        <taxon>Pseudomonadota</taxon>
        <taxon>Gammaproteobacteria</taxon>
        <taxon>Alteromonadales</taxon>
        <taxon>Ferrimonadaceae</taxon>
        <taxon>Ferrimonas</taxon>
    </lineage>
</organism>
<dbReference type="RefSeq" id="WP_136852547.1">
    <property type="nucleotide sequence ID" value="NZ_SWCI01000003.1"/>
</dbReference>
<keyword evidence="2" id="KW-0812">Transmembrane</keyword>
<protein>
    <recommendedName>
        <fullName evidence="5">DUF2982 domain-containing protein</fullName>
    </recommendedName>
</protein>
<dbReference type="Proteomes" id="UP000305674">
    <property type="component" value="Unassembled WGS sequence"/>
</dbReference>
<evidence type="ECO:0000313" key="3">
    <source>
        <dbReference type="EMBL" id="TKB49999.1"/>
    </source>
</evidence>
<feature type="region of interest" description="Disordered" evidence="1">
    <location>
        <begin position="209"/>
        <end position="229"/>
    </location>
</feature>
<comment type="caution">
    <text evidence="3">The sequence shown here is derived from an EMBL/GenBank/DDBJ whole genome shotgun (WGS) entry which is preliminary data.</text>
</comment>
<dbReference type="AlphaFoldDB" id="A0A4V5NVC7"/>
<dbReference type="OrthoDB" id="6398292at2"/>